<proteinExistence type="predicted"/>
<gene>
    <name evidence="2" type="ORF">V6984_09435</name>
</gene>
<name>A0ABZ3F2C2_9FIRM</name>
<evidence type="ECO:0000256" key="1">
    <source>
        <dbReference type="SAM" id="MobiDB-lite"/>
    </source>
</evidence>
<evidence type="ECO:0000313" key="3">
    <source>
        <dbReference type="Proteomes" id="UP001451571"/>
    </source>
</evidence>
<dbReference type="EMBL" id="CP146256">
    <property type="protein sequence ID" value="XAH75960.1"/>
    <property type="molecule type" value="Genomic_DNA"/>
</dbReference>
<feature type="compositionally biased region" description="Basic and acidic residues" evidence="1">
    <location>
        <begin position="277"/>
        <end position="299"/>
    </location>
</feature>
<accession>A0ABZ3F2C2</accession>
<dbReference type="RefSeq" id="WP_342759533.1">
    <property type="nucleotide sequence ID" value="NZ_CP146256.1"/>
</dbReference>
<evidence type="ECO:0000313" key="2">
    <source>
        <dbReference type="EMBL" id="XAH75960.1"/>
    </source>
</evidence>
<dbReference type="Pfam" id="PF13479">
    <property type="entry name" value="AAA_24"/>
    <property type="match status" value="1"/>
</dbReference>
<feature type="compositionally biased region" description="Acidic residues" evidence="1">
    <location>
        <begin position="300"/>
        <end position="318"/>
    </location>
</feature>
<dbReference type="Proteomes" id="UP001451571">
    <property type="component" value="Chromosome"/>
</dbReference>
<sequence length="372" mass="41968">MQKPQINVIKPDIKNLSIYLRSTKKFGKTTLFRDVILAKYGDASRGLLVGCGNEVGYKMLDNLNVTQVKTYKDMIELSDWLIKEKGKEHNIEIIAFDTGDELTLITDTETIRQSNIENPNKKCKSVKAAFGGYTAGEKYSANDLVKPYMTKLQEAGFGVWAIAHTKFKTIKEKGGLEEDGYMQLSSNMSADYEAAFGDIFDVVLTGVIDRDLEEKKVGDKTKKYTTDTVRKLYFRGTTLIDAGGRFADGAVPEYMIFDKPDMGSEFIKVVEEGMEKSKTTFDKPKTSTKSKKEEKKPDPLEESADDIDTTPPFEEETNTSDYPDNLEETIRVMFKECKDKDLKAEVKTIINSFGKLNDCDDSALKEIYDKLK</sequence>
<organism evidence="2 3">
    <name type="scientific">Kineothrix sedimenti</name>
    <dbReference type="NCBI Taxonomy" id="3123317"/>
    <lineage>
        <taxon>Bacteria</taxon>
        <taxon>Bacillati</taxon>
        <taxon>Bacillota</taxon>
        <taxon>Clostridia</taxon>
        <taxon>Lachnospirales</taxon>
        <taxon>Lachnospiraceae</taxon>
        <taxon>Kineothrix</taxon>
    </lineage>
</organism>
<feature type="region of interest" description="Disordered" evidence="1">
    <location>
        <begin position="277"/>
        <end position="325"/>
    </location>
</feature>
<keyword evidence="3" id="KW-1185">Reference proteome</keyword>
<protein>
    <submittedName>
        <fullName evidence="2">AAA family ATPase</fullName>
    </submittedName>
</protein>
<reference evidence="2 3" key="1">
    <citation type="submission" date="2024-02" db="EMBL/GenBank/DDBJ databases">
        <title>Bacterial strain from lacustrine sediment.</title>
        <authorList>
            <person name="Petit C."/>
            <person name="Fadhlaoui K."/>
        </authorList>
    </citation>
    <scope>NUCLEOTIDE SEQUENCE [LARGE SCALE GENOMIC DNA]</scope>
    <source>
        <strain evidence="2 3">IPX-CK</strain>
    </source>
</reference>